<dbReference type="InterPro" id="IPR050744">
    <property type="entry name" value="AI-2_Isomerase_LsrG"/>
</dbReference>
<keyword evidence="2" id="KW-0503">Monooxygenase</keyword>
<evidence type="ECO:0000313" key="3">
    <source>
        <dbReference type="Proteomes" id="UP000246058"/>
    </source>
</evidence>
<sequence length="98" mass="10538">MSEHVHLIARLIAREGQEAALAQAVAAIVPAVLEEPGCLAYTAHESCERPGTIVMYEIWESQAALDGHAGGASFCALAARFDELLRKPLAIETLRRLA</sequence>
<keyword evidence="2" id="KW-0560">Oxidoreductase</keyword>
<dbReference type="InterPro" id="IPR011008">
    <property type="entry name" value="Dimeric_a/b-barrel"/>
</dbReference>
<dbReference type="Pfam" id="PF03992">
    <property type="entry name" value="ABM"/>
    <property type="match status" value="1"/>
</dbReference>
<evidence type="ECO:0000259" key="1">
    <source>
        <dbReference type="PROSITE" id="PS51725"/>
    </source>
</evidence>
<evidence type="ECO:0000313" key="2">
    <source>
        <dbReference type="EMBL" id="AWN37147.1"/>
    </source>
</evidence>
<dbReference type="Gene3D" id="3.30.70.100">
    <property type="match status" value="1"/>
</dbReference>
<dbReference type="OrthoDB" id="287932at2"/>
<organism evidence="2 3">
    <name type="scientific">Methylobacterium radiodurans</name>
    <dbReference type="NCBI Taxonomy" id="2202828"/>
    <lineage>
        <taxon>Bacteria</taxon>
        <taxon>Pseudomonadati</taxon>
        <taxon>Pseudomonadota</taxon>
        <taxon>Alphaproteobacteria</taxon>
        <taxon>Hyphomicrobiales</taxon>
        <taxon>Methylobacteriaceae</taxon>
        <taxon>Methylobacterium</taxon>
    </lineage>
</organism>
<protein>
    <submittedName>
        <fullName evidence="2">Antibiotic biosynthesis monooxygenase</fullName>
    </submittedName>
</protein>
<dbReference type="RefSeq" id="WP_109952226.1">
    <property type="nucleotide sequence ID" value="NZ_CP029551.1"/>
</dbReference>
<keyword evidence="3" id="KW-1185">Reference proteome</keyword>
<accession>A0A2U8VTV8</accession>
<dbReference type="EMBL" id="CP029551">
    <property type="protein sequence ID" value="AWN37147.1"/>
    <property type="molecule type" value="Genomic_DNA"/>
</dbReference>
<dbReference type="SUPFAM" id="SSF54909">
    <property type="entry name" value="Dimeric alpha+beta barrel"/>
    <property type="match status" value="1"/>
</dbReference>
<gene>
    <name evidence="2" type="ORF">DK427_16585</name>
</gene>
<dbReference type="InterPro" id="IPR007138">
    <property type="entry name" value="ABM_dom"/>
</dbReference>
<name>A0A2U8VTV8_9HYPH</name>
<dbReference type="GO" id="GO:0005829">
    <property type="term" value="C:cytosol"/>
    <property type="evidence" value="ECO:0007669"/>
    <property type="project" value="TreeGrafter"/>
</dbReference>
<feature type="domain" description="ABM" evidence="1">
    <location>
        <begin position="5"/>
        <end position="94"/>
    </location>
</feature>
<dbReference type="Proteomes" id="UP000246058">
    <property type="component" value="Chromosome"/>
</dbReference>
<dbReference type="PROSITE" id="PS51725">
    <property type="entry name" value="ABM"/>
    <property type="match status" value="1"/>
</dbReference>
<reference evidence="2 3" key="1">
    <citation type="submission" date="2018-05" db="EMBL/GenBank/DDBJ databases">
        <title>Complete Genome Sequence of Methylobacterium sp. 17Sr1-43.</title>
        <authorList>
            <person name="Srinivasan S."/>
        </authorList>
    </citation>
    <scope>NUCLEOTIDE SEQUENCE [LARGE SCALE GENOMIC DNA]</scope>
    <source>
        <strain evidence="2 3">17Sr1-43</strain>
    </source>
</reference>
<dbReference type="PANTHER" id="PTHR33336:SF3">
    <property type="entry name" value="ABM DOMAIN-CONTAINING PROTEIN"/>
    <property type="match status" value="1"/>
</dbReference>
<dbReference type="AlphaFoldDB" id="A0A2U8VTV8"/>
<proteinExistence type="predicted"/>
<dbReference type="KEGG" id="meti:DK427_16585"/>
<dbReference type="PANTHER" id="PTHR33336">
    <property type="entry name" value="QUINOL MONOOXYGENASE YGIN-RELATED"/>
    <property type="match status" value="1"/>
</dbReference>
<dbReference type="GO" id="GO:0004497">
    <property type="term" value="F:monooxygenase activity"/>
    <property type="evidence" value="ECO:0007669"/>
    <property type="project" value="UniProtKB-KW"/>
</dbReference>